<proteinExistence type="predicted"/>
<feature type="region of interest" description="Disordered" evidence="1">
    <location>
        <begin position="84"/>
        <end position="109"/>
    </location>
</feature>
<dbReference type="PANTHER" id="PTHR28266:SF1">
    <property type="entry name" value="LARGE RIBOSOMAL SUBUNIT PROTEIN ML58"/>
    <property type="match status" value="1"/>
</dbReference>
<dbReference type="OrthoDB" id="6021263at2759"/>
<feature type="compositionally biased region" description="Pro residues" evidence="1">
    <location>
        <begin position="84"/>
        <end position="106"/>
    </location>
</feature>
<reference evidence="3" key="1">
    <citation type="journal article" date="2014" name="Proc. Natl. Acad. Sci. U.S.A.">
        <title>Extensive sampling of basidiomycete genomes demonstrates inadequacy of the white-rot/brown-rot paradigm for wood decay fungi.</title>
        <authorList>
            <person name="Riley R."/>
            <person name="Salamov A.A."/>
            <person name="Brown D.W."/>
            <person name="Nagy L.G."/>
            <person name="Floudas D."/>
            <person name="Held B.W."/>
            <person name="Levasseur A."/>
            <person name="Lombard V."/>
            <person name="Morin E."/>
            <person name="Otillar R."/>
            <person name="Lindquist E.A."/>
            <person name="Sun H."/>
            <person name="LaButti K.M."/>
            <person name="Schmutz J."/>
            <person name="Jabbour D."/>
            <person name="Luo H."/>
            <person name="Baker S.E."/>
            <person name="Pisabarro A.G."/>
            <person name="Walton J.D."/>
            <person name="Blanchette R.A."/>
            <person name="Henrissat B."/>
            <person name="Martin F."/>
            <person name="Cullen D."/>
            <person name="Hibbett D.S."/>
            <person name="Grigoriev I.V."/>
        </authorList>
    </citation>
    <scope>NUCLEOTIDE SEQUENCE [LARGE SCALE GENOMIC DNA]</scope>
    <source>
        <strain evidence="3">CBS 339.88</strain>
    </source>
</reference>
<organism evidence="2 3">
    <name type="scientific">Galerina marginata (strain CBS 339.88)</name>
    <dbReference type="NCBI Taxonomy" id="685588"/>
    <lineage>
        <taxon>Eukaryota</taxon>
        <taxon>Fungi</taxon>
        <taxon>Dikarya</taxon>
        <taxon>Basidiomycota</taxon>
        <taxon>Agaricomycotina</taxon>
        <taxon>Agaricomycetes</taxon>
        <taxon>Agaricomycetidae</taxon>
        <taxon>Agaricales</taxon>
        <taxon>Agaricineae</taxon>
        <taxon>Strophariaceae</taxon>
        <taxon>Galerina</taxon>
    </lineage>
</organism>
<dbReference type="GO" id="GO:0005762">
    <property type="term" value="C:mitochondrial large ribosomal subunit"/>
    <property type="evidence" value="ECO:0007669"/>
    <property type="project" value="TreeGrafter"/>
</dbReference>
<accession>A0A067THJ8</accession>
<evidence type="ECO:0000256" key="1">
    <source>
        <dbReference type="SAM" id="MobiDB-lite"/>
    </source>
</evidence>
<dbReference type="Proteomes" id="UP000027222">
    <property type="component" value="Unassembled WGS sequence"/>
</dbReference>
<dbReference type="GO" id="GO:0003735">
    <property type="term" value="F:structural constituent of ribosome"/>
    <property type="evidence" value="ECO:0007669"/>
    <property type="project" value="TreeGrafter"/>
</dbReference>
<dbReference type="STRING" id="685588.A0A067THJ8"/>
<sequence length="189" mass="21497">MHSTRALAFTSSIVRQYAPKYPRPRPGTSERPAYHAKDPLINNPKAIVTKLEDEDLTFIHRPPPTAPSPFSLTTAPVSPLLRPPTVPYEGPMPPLSRSPPAAPPPRMSDKDMEKLRQLRYSDPVTYSRGKLSQMFNCTQSFVGQVAPLKKPLRKSLIKVRDETHEQARQKWSEKHSIVKAISKKRRELW</sequence>
<name>A0A067THJ8_GALM3</name>
<dbReference type="EMBL" id="KL142369">
    <property type="protein sequence ID" value="KDR82705.1"/>
    <property type="molecule type" value="Genomic_DNA"/>
</dbReference>
<evidence type="ECO:0000313" key="3">
    <source>
        <dbReference type="Proteomes" id="UP000027222"/>
    </source>
</evidence>
<protein>
    <submittedName>
        <fullName evidence="2">Uncharacterized protein</fullName>
    </submittedName>
</protein>
<dbReference type="HOGENOM" id="CLU_100683_0_0_1"/>
<keyword evidence="3" id="KW-1185">Reference proteome</keyword>
<dbReference type="Pfam" id="PF12824">
    <property type="entry name" value="MRP-L20"/>
    <property type="match status" value="1"/>
</dbReference>
<dbReference type="InterPro" id="IPR024388">
    <property type="entry name" value="Ribosomal_mL58"/>
</dbReference>
<feature type="region of interest" description="Disordered" evidence="1">
    <location>
        <begin position="16"/>
        <end position="41"/>
    </location>
</feature>
<evidence type="ECO:0000313" key="2">
    <source>
        <dbReference type="EMBL" id="KDR82705.1"/>
    </source>
</evidence>
<dbReference type="PANTHER" id="PTHR28266">
    <property type="entry name" value="54S RIBOSOMAL PROTEIN L20, MITOCHONDRIAL"/>
    <property type="match status" value="1"/>
</dbReference>
<gene>
    <name evidence="2" type="ORF">GALMADRAFT_220697</name>
</gene>
<dbReference type="AlphaFoldDB" id="A0A067THJ8"/>